<dbReference type="InterPro" id="IPR037523">
    <property type="entry name" value="VOC_core"/>
</dbReference>
<accession>A0A261U1R0</accession>
<dbReference type="InterPro" id="IPR029068">
    <property type="entry name" value="Glyas_Bleomycin-R_OHBP_Dase"/>
</dbReference>
<reference evidence="2 3" key="1">
    <citation type="submission" date="2017-05" db="EMBL/GenBank/DDBJ databases">
        <title>Complete and WGS of Bordetella genogroups.</title>
        <authorList>
            <person name="Spilker T."/>
            <person name="LiPuma J."/>
        </authorList>
    </citation>
    <scope>NUCLEOTIDE SEQUENCE [LARGE SCALE GENOMIC DNA]</scope>
    <source>
        <strain evidence="2 3">AU10456</strain>
    </source>
</reference>
<evidence type="ECO:0000313" key="3">
    <source>
        <dbReference type="Proteomes" id="UP000216913"/>
    </source>
</evidence>
<gene>
    <name evidence="2" type="ORF">CAL25_04010</name>
</gene>
<dbReference type="EMBL" id="NEVP01000001">
    <property type="protein sequence ID" value="OZI55565.1"/>
    <property type="molecule type" value="Genomic_DNA"/>
</dbReference>
<dbReference type="Gene3D" id="3.10.180.10">
    <property type="entry name" value="2,3-Dihydroxybiphenyl 1,2-Dioxygenase, domain 1"/>
    <property type="match status" value="1"/>
</dbReference>
<evidence type="ECO:0000313" key="2">
    <source>
        <dbReference type="EMBL" id="OZI55565.1"/>
    </source>
</evidence>
<dbReference type="InterPro" id="IPR004360">
    <property type="entry name" value="Glyas_Fos-R_dOase_dom"/>
</dbReference>
<dbReference type="Pfam" id="PF00903">
    <property type="entry name" value="Glyoxalase"/>
    <property type="match status" value="1"/>
</dbReference>
<dbReference type="SUPFAM" id="SSF54593">
    <property type="entry name" value="Glyoxalase/Bleomycin resistance protein/Dihydroxybiphenyl dioxygenase"/>
    <property type="match status" value="1"/>
</dbReference>
<organism evidence="2 3">
    <name type="scientific">Bordetella genomosp. 5</name>
    <dbReference type="NCBI Taxonomy" id="1395608"/>
    <lineage>
        <taxon>Bacteria</taxon>
        <taxon>Pseudomonadati</taxon>
        <taxon>Pseudomonadota</taxon>
        <taxon>Betaproteobacteria</taxon>
        <taxon>Burkholderiales</taxon>
        <taxon>Alcaligenaceae</taxon>
        <taxon>Bordetella</taxon>
    </lineage>
</organism>
<protein>
    <recommendedName>
        <fullName evidence="1">VOC domain-containing protein</fullName>
    </recommendedName>
</protein>
<name>A0A261U1R0_9BORD</name>
<dbReference type="CDD" id="cd07245">
    <property type="entry name" value="VOC_like"/>
    <property type="match status" value="1"/>
</dbReference>
<dbReference type="PROSITE" id="PS51819">
    <property type="entry name" value="VOC"/>
    <property type="match status" value="1"/>
</dbReference>
<dbReference type="PANTHER" id="PTHR46142:SF3">
    <property type="entry name" value="F18B13.24 PROTEIN"/>
    <property type="match status" value="1"/>
</dbReference>
<dbReference type="PANTHER" id="PTHR46142">
    <property type="match status" value="1"/>
</dbReference>
<dbReference type="OrthoDB" id="8562712at2"/>
<keyword evidence="3" id="KW-1185">Reference proteome</keyword>
<proteinExistence type="predicted"/>
<evidence type="ECO:0000259" key="1">
    <source>
        <dbReference type="PROSITE" id="PS51819"/>
    </source>
</evidence>
<feature type="domain" description="VOC" evidence="1">
    <location>
        <begin position="5"/>
        <end position="133"/>
    </location>
</feature>
<sequence length="153" mass="17116">MKAIDLNHFTLRTPKLEETRRFFEEVVGLRVGNRPDFKFPGYWMYSAAGLPVLHMMARDTGDAELVRYLGDRGQTSGSGVVDHISFNCEGLPGFEERLKKAGYPYQPRTVPGEGLHQVFVVDPNGITFEFMFKQSEQASWIADDAGVAIGSAR</sequence>
<dbReference type="Proteomes" id="UP000216913">
    <property type="component" value="Unassembled WGS sequence"/>
</dbReference>
<dbReference type="RefSeq" id="WP_094798621.1">
    <property type="nucleotide sequence ID" value="NZ_NEVN01000001.1"/>
</dbReference>
<dbReference type="AlphaFoldDB" id="A0A261U1R0"/>
<comment type="caution">
    <text evidence="2">The sequence shown here is derived from an EMBL/GenBank/DDBJ whole genome shotgun (WGS) entry which is preliminary data.</text>
</comment>